<name>A0A1I6T219_9SPHI</name>
<keyword evidence="2" id="KW-1185">Reference proteome</keyword>
<dbReference type="AlphaFoldDB" id="A0A1I6T219"/>
<dbReference type="Gene3D" id="3.40.50.880">
    <property type="match status" value="1"/>
</dbReference>
<dbReference type="InterPro" id="IPR029062">
    <property type="entry name" value="Class_I_gatase-like"/>
</dbReference>
<organism evidence="1 2">
    <name type="scientific">Sphingobacterium wenxiniae</name>
    <dbReference type="NCBI Taxonomy" id="683125"/>
    <lineage>
        <taxon>Bacteria</taxon>
        <taxon>Pseudomonadati</taxon>
        <taxon>Bacteroidota</taxon>
        <taxon>Sphingobacteriia</taxon>
        <taxon>Sphingobacteriales</taxon>
        <taxon>Sphingobacteriaceae</taxon>
        <taxon>Sphingobacterium</taxon>
    </lineage>
</organism>
<reference evidence="1 2" key="1">
    <citation type="submission" date="2016-10" db="EMBL/GenBank/DDBJ databases">
        <authorList>
            <person name="de Groot N.N."/>
        </authorList>
    </citation>
    <scope>NUCLEOTIDE SEQUENCE [LARGE SCALE GENOMIC DNA]</scope>
    <source>
        <strain evidence="1 2">DSM 22789</strain>
    </source>
</reference>
<protein>
    <submittedName>
        <fullName evidence="1">GMP synthase (Glutamine-hydrolysing)</fullName>
    </submittedName>
</protein>
<sequence length="90" mass="10516">MKVHFIQHKTFEAPGAYLEWAIQRNHDITFSKVYENQPLPDTADDIDLLIIMAGPQSPDTTPDEIRNFDYTEMNQMLFMFLDKLSLELPL</sequence>
<accession>A0A1I6T219</accession>
<dbReference type="EMBL" id="FOZZ01000005">
    <property type="protein sequence ID" value="SFS83299.1"/>
    <property type="molecule type" value="Genomic_DNA"/>
</dbReference>
<proteinExistence type="predicted"/>
<evidence type="ECO:0000313" key="1">
    <source>
        <dbReference type="EMBL" id="SFS83299.1"/>
    </source>
</evidence>
<gene>
    <name evidence="1" type="ORF">SAMN05660206_105217</name>
</gene>
<dbReference type="RefSeq" id="WP_212611656.1">
    <property type="nucleotide sequence ID" value="NZ_FOZZ01000005.1"/>
</dbReference>
<dbReference type="STRING" id="683125.SAMN05660206_105217"/>
<dbReference type="Proteomes" id="UP000198785">
    <property type="component" value="Unassembled WGS sequence"/>
</dbReference>
<evidence type="ECO:0000313" key="2">
    <source>
        <dbReference type="Proteomes" id="UP000198785"/>
    </source>
</evidence>